<proteinExistence type="predicted"/>
<evidence type="ECO:0000313" key="1">
    <source>
        <dbReference type="EMBL" id="CRL40503.1"/>
    </source>
</evidence>
<evidence type="ECO:0000313" key="12">
    <source>
        <dbReference type="Proteomes" id="UP000283738"/>
    </source>
</evidence>
<dbReference type="Proteomes" id="UP000095395">
    <property type="component" value="Unassembled WGS sequence"/>
</dbReference>
<evidence type="ECO:0000313" key="13">
    <source>
        <dbReference type="Proteomes" id="UP000285820"/>
    </source>
</evidence>
<dbReference type="Proteomes" id="UP000283701">
    <property type="component" value="Unassembled WGS sequence"/>
</dbReference>
<dbReference type="EMBL" id="QRTF01000054">
    <property type="protein sequence ID" value="RGQ44220.1"/>
    <property type="molecule type" value="Genomic_DNA"/>
</dbReference>
<organism evidence="1 8">
    <name type="scientific">Roseburia inulinivorans</name>
    <dbReference type="NCBI Taxonomy" id="360807"/>
    <lineage>
        <taxon>Bacteria</taxon>
        <taxon>Bacillati</taxon>
        <taxon>Bacillota</taxon>
        <taxon>Clostridia</taxon>
        <taxon>Lachnospirales</taxon>
        <taxon>Lachnospiraceae</taxon>
        <taxon>Roseburia</taxon>
    </lineage>
</organism>
<dbReference type="EMBL" id="QRUN01000046">
    <property type="protein sequence ID" value="RGR64177.1"/>
    <property type="molecule type" value="Genomic_DNA"/>
</dbReference>
<name>A0A0M6WUP2_9FIRM</name>
<dbReference type="EMBL" id="CVRS01000082">
    <property type="protein sequence ID" value="CRL40503.1"/>
    <property type="molecule type" value="Genomic_DNA"/>
</dbReference>
<reference evidence="8" key="2">
    <citation type="submission" date="2015-05" db="EMBL/GenBank/DDBJ databases">
        <authorList>
            <consortium name="Pathogen Informatics"/>
        </authorList>
    </citation>
    <scope>NUCLEOTIDE SEQUENCE [LARGE SCALE GENOMIC DNA]</scope>
    <source>
        <strain evidence="2 9">2789STDY5608835</strain>
        <strain evidence="8">L1-83</strain>
    </source>
</reference>
<dbReference type="AlphaFoldDB" id="A0A0M6WUP2"/>
<evidence type="ECO:0000313" key="11">
    <source>
        <dbReference type="Proteomes" id="UP000283701"/>
    </source>
</evidence>
<dbReference type="EMBL" id="QSKW01000043">
    <property type="protein sequence ID" value="RHE91174.1"/>
    <property type="molecule type" value="Genomic_DNA"/>
</dbReference>
<protein>
    <submittedName>
        <fullName evidence="1">Uncharacterized protein</fullName>
    </submittedName>
</protein>
<dbReference type="Proteomes" id="UP000049828">
    <property type="component" value="Unassembled WGS sequence"/>
</dbReference>
<evidence type="ECO:0000313" key="9">
    <source>
        <dbReference type="Proteomes" id="UP000095395"/>
    </source>
</evidence>
<evidence type="ECO:0000313" key="3">
    <source>
        <dbReference type="EMBL" id="RGQ44220.1"/>
    </source>
</evidence>
<evidence type="ECO:0000313" key="2">
    <source>
        <dbReference type="EMBL" id="CUO42887.1"/>
    </source>
</evidence>
<dbReference type="STRING" id="360807.ERS852392_03136"/>
<dbReference type="Proteomes" id="UP000286271">
    <property type="component" value="Unassembled WGS sequence"/>
</dbReference>
<evidence type="ECO:0000313" key="5">
    <source>
        <dbReference type="EMBL" id="RHA81636.1"/>
    </source>
</evidence>
<evidence type="ECO:0000313" key="6">
    <source>
        <dbReference type="EMBL" id="RHE91174.1"/>
    </source>
</evidence>
<dbReference type="RefSeq" id="WP_055039947.1">
    <property type="nucleotide sequence ID" value="NZ_CABJFX010000075.1"/>
</dbReference>
<evidence type="ECO:0000313" key="10">
    <source>
        <dbReference type="Proteomes" id="UP000283492"/>
    </source>
</evidence>
<dbReference type="EMBL" id="CYYR01000029">
    <property type="protein sequence ID" value="CUO42887.1"/>
    <property type="molecule type" value="Genomic_DNA"/>
</dbReference>
<keyword evidence="8" id="KW-1185">Reference proteome</keyword>
<evidence type="ECO:0000313" key="8">
    <source>
        <dbReference type="Proteomes" id="UP000049828"/>
    </source>
</evidence>
<reference evidence="10 11" key="3">
    <citation type="submission" date="2018-08" db="EMBL/GenBank/DDBJ databases">
        <title>A genome reference for cultivated species of the human gut microbiota.</title>
        <authorList>
            <person name="Zou Y."/>
            <person name="Xue W."/>
            <person name="Luo G."/>
        </authorList>
    </citation>
    <scope>NUCLEOTIDE SEQUENCE [LARGE SCALE GENOMIC DNA]</scope>
    <source>
        <strain evidence="4 13">AF24-4</strain>
        <strain evidence="3 12">AF28-15</strain>
        <strain evidence="7 11">AM23-23AC</strain>
        <strain evidence="6 14">AM27-11</strain>
        <strain evidence="5 10">AM42-1AC</strain>
    </source>
</reference>
<evidence type="ECO:0000313" key="4">
    <source>
        <dbReference type="EMBL" id="RGR64177.1"/>
    </source>
</evidence>
<gene>
    <name evidence="7" type="ORF">DW654_17865</name>
    <name evidence="6" type="ORF">DW707_16800</name>
    <name evidence="5" type="ORF">DW914_19110</name>
    <name evidence="4" type="ORF">DWY29_16400</name>
    <name evidence="3" type="ORF">DWY96_16200</name>
    <name evidence="2" type="ORF">ERS852392_03136</name>
    <name evidence="1" type="ORF">RIL183_26371</name>
</gene>
<dbReference type="Proteomes" id="UP000283738">
    <property type="component" value="Unassembled WGS sequence"/>
</dbReference>
<evidence type="ECO:0000313" key="7">
    <source>
        <dbReference type="EMBL" id="RHF79188.1"/>
    </source>
</evidence>
<reference evidence="1" key="1">
    <citation type="submission" date="2015-05" db="EMBL/GenBank/DDBJ databases">
        <authorList>
            <person name="Wang D.B."/>
            <person name="Wang M."/>
        </authorList>
    </citation>
    <scope>NUCLEOTIDE SEQUENCE [LARGE SCALE GENOMIC DNA]</scope>
    <source>
        <strain evidence="1">L1-83</strain>
    </source>
</reference>
<accession>A0A0M6WUP2</accession>
<dbReference type="Proteomes" id="UP000283492">
    <property type="component" value="Unassembled WGS sequence"/>
</dbReference>
<dbReference type="Proteomes" id="UP000285820">
    <property type="component" value="Unassembled WGS sequence"/>
</dbReference>
<sequence>MQSLGYDLIVDDDGIIQEAGKIVEKTEDFEQKLGELSDILSNVLDDAIMQGNTAENLMLFADEVQGLRSEAQEIAEQVRRAVENYVTSMDEADSYVY</sequence>
<dbReference type="EMBL" id="QSFX01000075">
    <property type="protein sequence ID" value="RHA81636.1"/>
    <property type="molecule type" value="Genomic_DNA"/>
</dbReference>
<dbReference type="EMBL" id="QRHP01000066">
    <property type="protein sequence ID" value="RHF79188.1"/>
    <property type="molecule type" value="Genomic_DNA"/>
</dbReference>
<evidence type="ECO:0000313" key="14">
    <source>
        <dbReference type="Proteomes" id="UP000286271"/>
    </source>
</evidence>